<feature type="repeat" description="PPR" evidence="3">
    <location>
        <begin position="620"/>
        <end position="654"/>
    </location>
</feature>
<gene>
    <name evidence="6" type="ORF">HYC85_018231</name>
</gene>
<evidence type="ECO:0000256" key="1">
    <source>
        <dbReference type="ARBA" id="ARBA00007626"/>
    </source>
</evidence>
<dbReference type="Pfam" id="PF01535">
    <property type="entry name" value="PPR"/>
    <property type="match status" value="1"/>
</dbReference>
<dbReference type="SUPFAM" id="SSF81901">
    <property type="entry name" value="HCP-like"/>
    <property type="match status" value="1"/>
</dbReference>
<evidence type="ECO:0008006" key="8">
    <source>
        <dbReference type="Google" id="ProtNLM"/>
    </source>
</evidence>
<dbReference type="Gene3D" id="1.25.40.10">
    <property type="entry name" value="Tetratricopeptide repeat domain"/>
    <property type="match status" value="5"/>
</dbReference>
<comment type="caution">
    <text evidence="6">The sequence shown here is derived from an EMBL/GenBank/DDBJ whole genome shotgun (WGS) entry which is preliminary data.</text>
</comment>
<dbReference type="AlphaFoldDB" id="A0A7J7GXE6"/>
<sequence length="959" mass="108615">MNSPPPLVCHHLKSPIPNLTLPLTLLSLLSLPPPTSSPVVPPPATTAAAATPPPSPPSLSSPILFAEPLSTKDYRRTRQNGDLKRANCDEKDQVARRINTSETKSEDGQFIFALNFLSISAQIGRERERDRDRQRRRDRDRRIDREIGRERETEIDGDRQRETEVDGDRQRETEIDGDRQRRDRSTEIDRDRQRRDTDRQRETKIERERERKKPATAAVVICDGGDVRRWRATVASDGWVVSGIISVVSTGLKLILGRRKRTSSRFLSSTSLVLSSSFDLKDEQVFLLEDSICLDQSVEGNELSFDKNDIYEFFDKYSFIYEYDKSENDEVKRIKSVLRNCAWNLGYESGYKIDLDQHNIIRILNILFEESSDAALALYFFRWSEYCMGSKHTVRSISTMVHILIAGNMNYRAIDLIQCLVRSNVGEDWWSDLLLRVFHETHIERRVLVIAYSMFVDCFIKEDMVSVALKFTSKIKHLSIFPSTGVCNSLLRALLGSGQFELAWDFVEEMQNQGMVLTASIISLFIYKYCAEGNLGIGLVLLMEMKKIGIDPDIVAYTIVIDSLCKMCHLKEATSMLFKMTQMGISLDSVSVSSLIDGYCKVGKLEKAIDLSKIFSIPPNVYLYNSLLSKLCTDSNVAEAVNIFQEMLELGLNPDCFSYTTIIGGYCKIGKIDKAFNFLGKMLKRGIKESVTTYTTLIDGCCKSGNVDMAEHLFQNMLTEGLVPDVVAYNVLMDGYGKKGHLHKAFELLDTMRSSDVSPDIVTYNIIIHSLITRGFVNEANDIINELTRRGFSPDVVTFTSIIDGFSNKGNFEEAFLVWFYMSEHGIKPDVVTCSALLNGYCKVRRMEEANALFRKMLDIGLIPDLMLYNTLIRGFCRVGSIDDAHHLVNMMVERGVIPNEVTHQALVFGYEKKLVNNPAEAAAAELGQILQEHGVCSDVDQYWTKMQQLDSYSALHVL</sequence>
<feature type="repeat" description="PPR" evidence="3">
    <location>
        <begin position="690"/>
        <end position="724"/>
    </location>
</feature>
<feature type="repeat" description="PPR" evidence="3">
    <location>
        <begin position="830"/>
        <end position="864"/>
    </location>
</feature>
<dbReference type="PANTHER" id="PTHR47939:SF13">
    <property type="entry name" value="OS03G0201400 PROTEIN"/>
    <property type="match status" value="1"/>
</dbReference>
<feature type="signal peptide" evidence="5">
    <location>
        <begin position="1"/>
        <end position="37"/>
    </location>
</feature>
<evidence type="ECO:0000313" key="7">
    <source>
        <dbReference type="Proteomes" id="UP000593564"/>
    </source>
</evidence>
<feature type="repeat" description="PPR" evidence="3">
    <location>
        <begin position="655"/>
        <end position="689"/>
    </location>
</feature>
<evidence type="ECO:0000313" key="6">
    <source>
        <dbReference type="EMBL" id="KAF5944154.1"/>
    </source>
</evidence>
<dbReference type="Pfam" id="PF13041">
    <property type="entry name" value="PPR_2"/>
    <property type="match status" value="5"/>
</dbReference>
<feature type="repeat" description="PPR" evidence="3">
    <location>
        <begin position="795"/>
        <end position="829"/>
    </location>
</feature>
<dbReference type="Proteomes" id="UP000593564">
    <property type="component" value="Unassembled WGS sequence"/>
</dbReference>
<accession>A0A7J7GXE6</accession>
<evidence type="ECO:0000256" key="4">
    <source>
        <dbReference type="SAM" id="MobiDB-lite"/>
    </source>
</evidence>
<feature type="compositionally biased region" description="Basic and acidic residues" evidence="4">
    <location>
        <begin position="70"/>
        <end position="88"/>
    </location>
</feature>
<feature type="repeat" description="PPR" evidence="3">
    <location>
        <begin position="725"/>
        <end position="759"/>
    </location>
</feature>
<evidence type="ECO:0000256" key="5">
    <source>
        <dbReference type="SAM" id="SignalP"/>
    </source>
</evidence>
<feature type="chain" id="PRO_5029667773" description="Pentacotripeptide-repeat region of PRORP domain-containing protein" evidence="5">
    <location>
        <begin position="38"/>
        <end position="959"/>
    </location>
</feature>
<evidence type="ECO:0000256" key="2">
    <source>
        <dbReference type="ARBA" id="ARBA00022737"/>
    </source>
</evidence>
<dbReference type="PROSITE" id="PS51375">
    <property type="entry name" value="PPR"/>
    <property type="match status" value="10"/>
</dbReference>
<dbReference type="InterPro" id="IPR002885">
    <property type="entry name" value="PPR_rpt"/>
</dbReference>
<dbReference type="NCBIfam" id="TIGR00756">
    <property type="entry name" value="PPR"/>
    <property type="match status" value="10"/>
</dbReference>
<feature type="region of interest" description="Disordered" evidence="4">
    <location>
        <begin position="34"/>
        <end position="63"/>
    </location>
</feature>
<reference evidence="7" key="1">
    <citation type="journal article" date="2020" name="Nat. Commun.">
        <title>Genome assembly of wild tea tree DASZ reveals pedigree and selection history of tea varieties.</title>
        <authorList>
            <person name="Zhang W."/>
            <person name="Zhang Y."/>
            <person name="Qiu H."/>
            <person name="Guo Y."/>
            <person name="Wan H."/>
            <person name="Zhang X."/>
            <person name="Scossa F."/>
            <person name="Alseekh S."/>
            <person name="Zhang Q."/>
            <person name="Wang P."/>
            <person name="Xu L."/>
            <person name="Schmidt M.H."/>
            <person name="Jia X."/>
            <person name="Li D."/>
            <person name="Zhu A."/>
            <person name="Guo F."/>
            <person name="Chen W."/>
            <person name="Ni D."/>
            <person name="Usadel B."/>
            <person name="Fernie A.R."/>
            <person name="Wen W."/>
        </authorList>
    </citation>
    <scope>NUCLEOTIDE SEQUENCE [LARGE SCALE GENOMIC DNA]</scope>
    <source>
        <strain evidence="7">cv. G240</strain>
    </source>
</reference>
<comment type="similarity">
    <text evidence="1">Belongs to the PPR family. P subfamily.</text>
</comment>
<reference evidence="6 7" key="2">
    <citation type="submission" date="2020-07" db="EMBL/GenBank/DDBJ databases">
        <title>Genome assembly of wild tea tree DASZ reveals pedigree and selection history of tea varieties.</title>
        <authorList>
            <person name="Zhang W."/>
        </authorList>
    </citation>
    <scope>NUCLEOTIDE SEQUENCE [LARGE SCALE GENOMIC DNA]</scope>
    <source>
        <strain evidence="7">cv. G240</strain>
        <tissue evidence="6">Leaf</tissue>
    </source>
</reference>
<name>A0A7J7GXE6_CAMSI</name>
<keyword evidence="2" id="KW-0677">Repeat</keyword>
<feature type="compositionally biased region" description="Pro residues" evidence="4">
    <location>
        <begin position="34"/>
        <end position="44"/>
    </location>
</feature>
<feature type="repeat" description="PPR" evidence="3">
    <location>
        <begin position="483"/>
        <end position="517"/>
    </location>
</feature>
<dbReference type="InterPro" id="IPR011990">
    <property type="entry name" value="TPR-like_helical_dom_sf"/>
</dbReference>
<feature type="repeat" description="PPR" evidence="3">
    <location>
        <begin position="865"/>
        <end position="899"/>
    </location>
</feature>
<organism evidence="6 7">
    <name type="scientific">Camellia sinensis</name>
    <name type="common">Tea plant</name>
    <name type="synonym">Thea sinensis</name>
    <dbReference type="NCBI Taxonomy" id="4442"/>
    <lineage>
        <taxon>Eukaryota</taxon>
        <taxon>Viridiplantae</taxon>
        <taxon>Streptophyta</taxon>
        <taxon>Embryophyta</taxon>
        <taxon>Tracheophyta</taxon>
        <taxon>Spermatophyta</taxon>
        <taxon>Magnoliopsida</taxon>
        <taxon>eudicotyledons</taxon>
        <taxon>Gunneridae</taxon>
        <taxon>Pentapetalae</taxon>
        <taxon>asterids</taxon>
        <taxon>Ericales</taxon>
        <taxon>Theaceae</taxon>
        <taxon>Camellia</taxon>
    </lineage>
</organism>
<dbReference type="PANTHER" id="PTHR47939">
    <property type="entry name" value="MEMBRANE-ASSOCIATED SALT-INDUCIBLE PROTEIN-LIKE"/>
    <property type="match status" value="1"/>
</dbReference>
<dbReference type="EMBL" id="JACBKZ010000008">
    <property type="protein sequence ID" value="KAF5944154.1"/>
    <property type="molecule type" value="Genomic_DNA"/>
</dbReference>
<evidence type="ECO:0000256" key="3">
    <source>
        <dbReference type="PROSITE-ProRule" id="PRU00708"/>
    </source>
</evidence>
<feature type="region of interest" description="Disordered" evidence="4">
    <location>
        <begin position="69"/>
        <end position="88"/>
    </location>
</feature>
<feature type="repeat" description="PPR" evidence="3">
    <location>
        <begin position="760"/>
        <end position="794"/>
    </location>
</feature>
<dbReference type="InterPro" id="IPR050667">
    <property type="entry name" value="PPR-containing_protein"/>
</dbReference>
<dbReference type="Pfam" id="PF12854">
    <property type="entry name" value="PPR_1"/>
    <property type="match status" value="1"/>
</dbReference>
<keyword evidence="7" id="KW-1185">Reference proteome</keyword>
<protein>
    <recommendedName>
        <fullName evidence="8">Pentacotripeptide-repeat region of PRORP domain-containing protein</fullName>
    </recommendedName>
</protein>
<feature type="region of interest" description="Disordered" evidence="4">
    <location>
        <begin position="151"/>
        <end position="211"/>
    </location>
</feature>
<keyword evidence="5" id="KW-0732">Signal</keyword>
<proteinExistence type="inferred from homology"/>
<feature type="repeat" description="PPR" evidence="3">
    <location>
        <begin position="553"/>
        <end position="587"/>
    </location>
</feature>